<dbReference type="RefSeq" id="XP_020045038.1">
    <property type="nucleotide sequence ID" value="XM_020193981.1"/>
</dbReference>
<feature type="domain" description="Prp18" evidence="8">
    <location>
        <begin position="104"/>
        <end position="257"/>
    </location>
</feature>
<comment type="similarity">
    <text evidence="2">Belongs to the PRP18 family.</text>
</comment>
<dbReference type="OrthoDB" id="10261918at2759"/>
<dbReference type="GO" id="GO:0000386">
    <property type="term" value="F:second spliceosomal transesterification activity"/>
    <property type="evidence" value="ECO:0007669"/>
    <property type="project" value="EnsemblFungi"/>
</dbReference>
<evidence type="ECO:0000256" key="2">
    <source>
        <dbReference type="ARBA" id="ARBA00008137"/>
    </source>
</evidence>
<gene>
    <name evidence="9" type="ORF">ASCRUDRAFT_77729</name>
</gene>
<dbReference type="GO" id="GO:0000350">
    <property type="term" value="P:generation of catalytic spliceosome for second transesterification step"/>
    <property type="evidence" value="ECO:0007669"/>
    <property type="project" value="EnsemblFungi"/>
</dbReference>
<organism evidence="9 10">
    <name type="scientific">Ascoidea rubescens DSM 1968</name>
    <dbReference type="NCBI Taxonomy" id="1344418"/>
    <lineage>
        <taxon>Eukaryota</taxon>
        <taxon>Fungi</taxon>
        <taxon>Dikarya</taxon>
        <taxon>Ascomycota</taxon>
        <taxon>Saccharomycotina</taxon>
        <taxon>Saccharomycetes</taxon>
        <taxon>Ascoideaceae</taxon>
        <taxon>Ascoidea</taxon>
    </lineage>
</organism>
<evidence type="ECO:0000313" key="9">
    <source>
        <dbReference type="EMBL" id="ODV58731.1"/>
    </source>
</evidence>
<keyword evidence="7" id="KW-0539">Nucleus</keyword>
<reference evidence="10" key="1">
    <citation type="submission" date="2016-05" db="EMBL/GenBank/DDBJ databases">
        <title>Comparative genomics of biotechnologically important yeasts.</title>
        <authorList>
            <consortium name="DOE Joint Genome Institute"/>
            <person name="Riley R."/>
            <person name="Haridas S."/>
            <person name="Wolfe K.H."/>
            <person name="Lopes M.R."/>
            <person name="Hittinger C.T."/>
            <person name="Goker M."/>
            <person name="Salamov A."/>
            <person name="Wisecaver J."/>
            <person name="Long T.M."/>
            <person name="Aerts A.L."/>
            <person name="Barry K."/>
            <person name="Choi C."/>
            <person name="Clum A."/>
            <person name="Coughlan A.Y."/>
            <person name="Deshpande S."/>
            <person name="Douglass A.P."/>
            <person name="Hanson S.J."/>
            <person name="Klenk H.-P."/>
            <person name="Labutti K."/>
            <person name="Lapidus A."/>
            <person name="Lindquist E."/>
            <person name="Lipzen A."/>
            <person name="Meier-Kolthoff J.P."/>
            <person name="Ohm R.A."/>
            <person name="Otillar R.P."/>
            <person name="Pangilinan J."/>
            <person name="Peng Y."/>
            <person name="Rokas A."/>
            <person name="Rosa C.A."/>
            <person name="Scheuner C."/>
            <person name="Sibirny A.A."/>
            <person name="Slot J.C."/>
            <person name="Stielow J.B."/>
            <person name="Sun H."/>
            <person name="Kurtzman C.P."/>
            <person name="Blackwell M."/>
            <person name="Grigoriev I.V."/>
            <person name="Jeffries T.W."/>
        </authorList>
    </citation>
    <scope>NUCLEOTIDE SEQUENCE [LARGE SCALE GENOMIC DNA]</scope>
    <source>
        <strain evidence="10">DSM 1968</strain>
    </source>
</reference>
<dbReference type="InterPro" id="IPR039979">
    <property type="entry name" value="PRPF18"/>
</dbReference>
<keyword evidence="4" id="KW-0507">mRNA processing</keyword>
<evidence type="ECO:0000256" key="4">
    <source>
        <dbReference type="ARBA" id="ARBA00022664"/>
    </source>
</evidence>
<accession>A0A1D2VAU9</accession>
<dbReference type="STRING" id="1344418.A0A1D2VAU9"/>
<dbReference type="GO" id="GO:0046540">
    <property type="term" value="C:U4/U6 x U5 tri-snRNP complex"/>
    <property type="evidence" value="ECO:0007669"/>
    <property type="project" value="EnsemblFungi"/>
</dbReference>
<dbReference type="GeneID" id="30967617"/>
<keyword evidence="6" id="KW-0508">mRNA splicing</keyword>
<protein>
    <recommendedName>
        <fullName evidence="3">Pre-mRNA-splicing factor 18</fullName>
    </recommendedName>
</protein>
<evidence type="ECO:0000256" key="1">
    <source>
        <dbReference type="ARBA" id="ARBA00004123"/>
    </source>
</evidence>
<evidence type="ECO:0000259" key="8">
    <source>
        <dbReference type="Pfam" id="PF02840"/>
    </source>
</evidence>
<proteinExistence type="inferred from homology"/>
<evidence type="ECO:0000256" key="6">
    <source>
        <dbReference type="ARBA" id="ARBA00023187"/>
    </source>
</evidence>
<dbReference type="Pfam" id="PF02840">
    <property type="entry name" value="Prp18"/>
    <property type="match status" value="1"/>
</dbReference>
<evidence type="ECO:0000313" key="10">
    <source>
        <dbReference type="Proteomes" id="UP000095038"/>
    </source>
</evidence>
<sequence>MVEDNSKEDRSVCLTKLDYKSLQKDEINSMLKKYNEPVQKTDEDDLDVLIRLLKAEKTHKRQERITRYLLKEGSIYSSINFKLNINDVSREDCIDKIYIQMRRYIIFLVKQWDMKIEENLSDLVRKTNNESDNLTIEKVEEEKKMVVETKRNLVPLLVQLRKKTLKNNNELIPSLFSVLYYLQQRNYKLSNDYYLKLSIGNVAWPIGVIQVGIHARSAQGKITGEKQIANIMSDEKTRKWITSIKRLITFAEKRFPTEERP</sequence>
<dbReference type="Proteomes" id="UP000095038">
    <property type="component" value="Unassembled WGS sequence"/>
</dbReference>
<dbReference type="AlphaFoldDB" id="A0A1D2VAU9"/>
<evidence type="ECO:0000256" key="5">
    <source>
        <dbReference type="ARBA" id="ARBA00022728"/>
    </source>
</evidence>
<dbReference type="EMBL" id="KV454490">
    <property type="protein sequence ID" value="ODV58731.1"/>
    <property type="molecule type" value="Genomic_DNA"/>
</dbReference>
<name>A0A1D2VAU9_9ASCO</name>
<dbReference type="FunCoup" id="A0A1D2VAU9">
    <property type="interactions" value="547"/>
</dbReference>
<dbReference type="Gene3D" id="1.20.940.10">
    <property type="entry name" value="Functional domain of the splicing factor Prp18"/>
    <property type="match status" value="1"/>
</dbReference>
<keyword evidence="10" id="KW-1185">Reference proteome</keyword>
<evidence type="ECO:0000256" key="3">
    <source>
        <dbReference type="ARBA" id="ARBA00018242"/>
    </source>
</evidence>
<comment type="subcellular location">
    <subcellularLocation>
        <location evidence="1">Nucleus</location>
    </subcellularLocation>
</comment>
<dbReference type="InParanoid" id="A0A1D2VAU9"/>
<dbReference type="PANTHER" id="PTHR13007">
    <property type="entry name" value="PRE-MRNA SPLICING FACTOR-RELATED"/>
    <property type="match status" value="1"/>
</dbReference>
<dbReference type="SUPFAM" id="SSF47938">
    <property type="entry name" value="Functional domain of the splicing factor Prp18"/>
    <property type="match status" value="1"/>
</dbReference>
<evidence type="ECO:0000256" key="7">
    <source>
        <dbReference type="ARBA" id="ARBA00023242"/>
    </source>
</evidence>
<dbReference type="InterPro" id="IPR004098">
    <property type="entry name" value="Prp18"/>
</dbReference>
<dbReference type="GO" id="GO:0071021">
    <property type="term" value="C:U2-type post-spliceosomal complex"/>
    <property type="evidence" value="ECO:0007669"/>
    <property type="project" value="EnsemblFungi"/>
</dbReference>
<dbReference type="PANTHER" id="PTHR13007:SF19">
    <property type="entry name" value="PRE-MRNA-SPLICING FACTOR 18"/>
    <property type="match status" value="1"/>
</dbReference>
<dbReference type="GO" id="GO:0071028">
    <property type="term" value="P:nuclear mRNA surveillance"/>
    <property type="evidence" value="ECO:0007669"/>
    <property type="project" value="EnsemblFungi"/>
</dbReference>
<dbReference type="GO" id="GO:0005682">
    <property type="term" value="C:U5 snRNP"/>
    <property type="evidence" value="ECO:0007669"/>
    <property type="project" value="EnsemblFungi"/>
</dbReference>
<keyword evidence="5" id="KW-0747">Spliceosome</keyword>